<evidence type="ECO:0000313" key="3">
    <source>
        <dbReference type="EMBL" id="CEP61479.1"/>
    </source>
</evidence>
<dbReference type="OrthoDB" id="4063755at2759"/>
<dbReference type="RefSeq" id="XP_022627713.1">
    <property type="nucleotide sequence ID" value="XM_022773217.1"/>
</dbReference>
<dbReference type="InterPro" id="IPR009038">
    <property type="entry name" value="GOLD_dom"/>
</dbReference>
<keyword evidence="1" id="KW-0472">Membrane</keyword>
<accession>A0A0C7N0K2</accession>
<protein>
    <submittedName>
        <fullName evidence="3">LALA0S03e03774g1_1</fullName>
    </submittedName>
</protein>
<keyword evidence="1" id="KW-0812">Transmembrane</keyword>
<sequence length="275" mass="30901">MESYWVNATIQIKKSSFHSMKKCAIISALCSAALAVADISQELLPQPQLSFVCPPIKASLLKTQEYRENYTCISFDARESTTSTVTFSIMVTEFLDSKQDLGRFGLTSCELGRQHLEFTITAPNGELLRSHRDLKSGRTVVQLRRIVSGSNFEFCFLNIVYDASWRSIDTHKAITLSVVNQDTSKPHISNRLTEDAVNALKNSANILFSLVNEESGQELGKLEIQRRDINENTFSWLLTAQCTLLLVIVFVTLLCAHSLSSKRWRMMTSSSQKCS</sequence>
<evidence type="ECO:0000313" key="4">
    <source>
        <dbReference type="Proteomes" id="UP000054304"/>
    </source>
</evidence>
<dbReference type="Pfam" id="PF01105">
    <property type="entry name" value="EMP24_GP25L"/>
    <property type="match status" value="1"/>
</dbReference>
<dbReference type="Proteomes" id="UP000054304">
    <property type="component" value="Unassembled WGS sequence"/>
</dbReference>
<feature type="domain" description="GOLD" evidence="2">
    <location>
        <begin position="71"/>
        <end position="254"/>
    </location>
</feature>
<dbReference type="HOGENOM" id="CLU_1012183_0_0_1"/>
<dbReference type="EMBL" id="LN736362">
    <property type="protein sequence ID" value="CEP61479.1"/>
    <property type="molecule type" value="Genomic_DNA"/>
</dbReference>
<reference evidence="3 4" key="1">
    <citation type="submission" date="2014-12" db="EMBL/GenBank/DDBJ databases">
        <authorList>
            <person name="Neuveglise Cecile"/>
        </authorList>
    </citation>
    <scope>NUCLEOTIDE SEQUENCE [LARGE SCALE GENOMIC DNA]</scope>
    <source>
        <strain evidence="3 4">CBS 12615</strain>
    </source>
</reference>
<proteinExistence type="predicted"/>
<evidence type="ECO:0000259" key="2">
    <source>
        <dbReference type="Pfam" id="PF01105"/>
    </source>
</evidence>
<dbReference type="GeneID" id="34684903"/>
<evidence type="ECO:0000256" key="1">
    <source>
        <dbReference type="SAM" id="Phobius"/>
    </source>
</evidence>
<dbReference type="GO" id="GO:0005829">
    <property type="term" value="C:cytosol"/>
    <property type="evidence" value="ECO:0007669"/>
    <property type="project" value="EnsemblFungi"/>
</dbReference>
<keyword evidence="1" id="KW-1133">Transmembrane helix</keyword>
<organism evidence="3 4">
    <name type="scientific">Lachancea lanzarotensis</name>
    <dbReference type="NCBI Taxonomy" id="1245769"/>
    <lineage>
        <taxon>Eukaryota</taxon>
        <taxon>Fungi</taxon>
        <taxon>Dikarya</taxon>
        <taxon>Ascomycota</taxon>
        <taxon>Saccharomycotina</taxon>
        <taxon>Saccharomycetes</taxon>
        <taxon>Saccharomycetales</taxon>
        <taxon>Saccharomycetaceae</taxon>
        <taxon>Lachancea</taxon>
    </lineage>
</organism>
<dbReference type="AlphaFoldDB" id="A0A0C7N0K2"/>
<gene>
    <name evidence="3" type="ORF">LALA0_S03e03774g</name>
</gene>
<name>A0A0C7N0K2_9SACH</name>
<keyword evidence="4" id="KW-1185">Reference proteome</keyword>
<feature type="transmembrane region" description="Helical" evidence="1">
    <location>
        <begin position="234"/>
        <end position="256"/>
    </location>
</feature>